<dbReference type="PANTHER" id="PTHR10270">
    <property type="entry name" value="SOX TRANSCRIPTION FACTOR"/>
    <property type="match status" value="1"/>
</dbReference>
<name>A0A8J1XIW9_OWEFU</name>
<feature type="region of interest" description="Disordered" evidence="12">
    <location>
        <begin position="249"/>
        <end position="297"/>
    </location>
</feature>
<feature type="region of interest" description="Disordered" evidence="12">
    <location>
        <begin position="535"/>
        <end position="572"/>
    </location>
</feature>
<dbReference type="SMART" id="SM00398">
    <property type="entry name" value="HMG"/>
    <property type="match status" value="1"/>
</dbReference>
<dbReference type="GO" id="GO:0005516">
    <property type="term" value="F:calmodulin binding"/>
    <property type="evidence" value="ECO:0007669"/>
    <property type="project" value="UniProtKB-KW"/>
</dbReference>
<reference evidence="14" key="1">
    <citation type="submission" date="2022-03" db="EMBL/GenBank/DDBJ databases">
        <authorList>
            <person name="Martin C."/>
        </authorList>
    </citation>
    <scope>NUCLEOTIDE SEQUENCE</scope>
</reference>
<evidence type="ECO:0000256" key="7">
    <source>
        <dbReference type="ARBA" id="ARBA00023125"/>
    </source>
</evidence>
<feature type="region of interest" description="Disordered" evidence="12">
    <location>
        <begin position="369"/>
        <end position="395"/>
    </location>
</feature>
<evidence type="ECO:0000256" key="1">
    <source>
        <dbReference type="ARBA" id="ARBA00004324"/>
    </source>
</evidence>
<protein>
    <recommendedName>
        <fullName evidence="3">Sex-determining region Y protein</fullName>
    </recommendedName>
    <alternativeName>
        <fullName evidence="10">Testis-determining factor</fullName>
    </alternativeName>
</protein>
<evidence type="ECO:0000256" key="2">
    <source>
        <dbReference type="ARBA" id="ARBA00005998"/>
    </source>
</evidence>
<comment type="subcellular location">
    <subcellularLocation>
        <location evidence="1">Nucleus speckle</location>
    </subcellularLocation>
</comment>
<evidence type="ECO:0000256" key="11">
    <source>
        <dbReference type="ARBA" id="ARBA00045821"/>
    </source>
</evidence>
<evidence type="ECO:0000256" key="8">
    <source>
        <dbReference type="ARBA" id="ARBA00023159"/>
    </source>
</evidence>
<organism evidence="14 15">
    <name type="scientific">Owenia fusiformis</name>
    <name type="common">Polychaete worm</name>
    <dbReference type="NCBI Taxonomy" id="6347"/>
    <lineage>
        <taxon>Eukaryota</taxon>
        <taxon>Metazoa</taxon>
        <taxon>Spiralia</taxon>
        <taxon>Lophotrochozoa</taxon>
        <taxon>Annelida</taxon>
        <taxon>Polychaeta</taxon>
        <taxon>Sedentaria</taxon>
        <taxon>Canalipalpata</taxon>
        <taxon>Sabellida</taxon>
        <taxon>Oweniida</taxon>
        <taxon>Oweniidae</taxon>
        <taxon>Owenia</taxon>
    </lineage>
</organism>
<dbReference type="PROSITE" id="PS50118">
    <property type="entry name" value="HMG_BOX_2"/>
    <property type="match status" value="1"/>
</dbReference>
<evidence type="ECO:0000256" key="12">
    <source>
        <dbReference type="SAM" id="MobiDB-lite"/>
    </source>
</evidence>
<feature type="compositionally biased region" description="Polar residues" evidence="12">
    <location>
        <begin position="264"/>
        <end position="285"/>
    </location>
</feature>
<dbReference type="InterPro" id="IPR036910">
    <property type="entry name" value="HMG_box_dom_sf"/>
</dbReference>
<keyword evidence="4" id="KW-0221">Differentiation</keyword>
<comment type="caution">
    <text evidence="14">The sequence shown here is derived from an EMBL/GenBank/DDBJ whole genome shotgun (WGS) entry which is preliminary data.</text>
</comment>
<evidence type="ECO:0000256" key="10">
    <source>
        <dbReference type="ARBA" id="ARBA00032498"/>
    </source>
</evidence>
<feature type="domain" description="HMG box" evidence="13">
    <location>
        <begin position="39"/>
        <end position="107"/>
    </location>
</feature>
<dbReference type="EMBL" id="CAIIXF020000011">
    <property type="protein sequence ID" value="CAH1799808.1"/>
    <property type="molecule type" value="Genomic_DNA"/>
</dbReference>
<evidence type="ECO:0000256" key="6">
    <source>
        <dbReference type="ARBA" id="ARBA00022928"/>
    </source>
</evidence>
<evidence type="ECO:0000256" key="3">
    <source>
        <dbReference type="ARBA" id="ARBA00019052"/>
    </source>
</evidence>
<evidence type="ECO:0000313" key="15">
    <source>
        <dbReference type="Proteomes" id="UP000749559"/>
    </source>
</evidence>
<gene>
    <name evidence="14" type="ORF">OFUS_LOCUS23777</name>
</gene>
<evidence type="ECO:0000256" key="9">
    <source>
        <dbReference type="ARBA" id="ARBA00023163"/>
    </source>
</evidence>
<dbReference type="Proteomes" id="UP000749559">
    <property type="component" value="Unassembled WGS sequence"/>
</dbReference>
<accession>A0A8J1XIW9</accession>
<proteinExistence type="inferred from homology"/>
<comment type="similarity">
    <text evidence="2">Belongs to the SRY family.</text>
</comment>
<feature type="compositionally biased region" description="Polar residues" evidence="12">
    <location>
        <begin position="546"/>
        <end position="563"/>
    </location>
</feature>
<keyword evidence="5" id="KW-0112">Calmodulin-binding</keyword>
<dbReference type="Gene3D" id="1.10.30.10">
    <property type="entry name" value="High mobility group box domain"/>
    <property type="match status" value="1"/>
</dbReference>
<dbReference type="Pfam" id="PF00505">
    <property type="entry name" value="HMG_box"/>
    <property type="match status" value="1"/>
</dbReference>
<evidence type="ECO:0000256" key="5">
    <source>
        <dbReference type="ARBA" id="ARBA00022860"/>
    </source>
</evidence>
<dbReference type="GO" id="GO:0001228">
    <property type="term" value="F:DNA-binding transcription activator activity, RNA polymerase II-specific"/>
    <property type="evidence" value="ECO:0007669"/>
    <property type="project" value="TreeGrafter"/>
</dbReference>
<dbReference type="InterPro" id="IPR050140">
    <property type="entry name" value="SRY-related_HMG-box_TF-like"/>
</dbReference>
<dbReference type="SUPFAM" id="SSF47095">
    <property type="entry name" value="HMG-box"/>
    <property type="match status" value="1"/>
</dbReference>
<evidence type="ECO:0000313" key="14">
    <source>
        <dbReference type="EMBL" id="CAH1799808.1"/>
    </source>
</evidence>
<evidence type="ECO:0000259" key="13">
    <source>
        <dbReference type="PROSITE" id="PS50118"/>
    </source>
</evidence>
<dbReference type="GO" id="GO:0016607">
    <property type="term" value="C:nuclear speck"/>
    <property type="evidence" value="ECO:0007669"/>
    <property type="project" value="UniProtKB-SubCell"/>
</dbReference>
<dbReference type="AlphaFoldDB" id="A0A8J1XIW9"/>
<keyword evidence="9" id="KW-0804">Transcription</keyword>
<sequence length="572" mass="63895">MENVAQIGLPTMPAMVPEQSQPLPLASNYRLVNGKACKIPRPMNAFMLYAVDHRKILSKQYPKEHNKEISMRLGNMWRELPENAKKRYFDLAKQAELQHRMRYPNYSYNPKPTKKKRSLEGRRDDILMLGPNPNQKDLSELQKSDGVLSSLLKYDSQRQPLVSTQASVMHNTSGGKMIPMQNANVQANGQYMLRYPAPMAVPQGMMPRPQGRMPHPLMMFRGPAPQGMVAVRGSNLPDGRNINQACGSLLEGSPPRQADLGIQMPNQPGSHFQSLKHQGSHFQPVQPQPRSPGSRYAPYPPPRFVYMPCNMAYASKLGWPQDGMQHPSFPAQQVQHFDNNMNPQNSFDNYGGYFQMTDQMFGNLEQPADVNNTTESLSEDDDESNEALGEERSYTDLSNASQDIVYVQDSNNNNAAVAQEDKVETAQATQALLDLVSNDTTADPRPSETVIKWDRATDKYIVSEKHPEIMITSSSFLSNTLNQDNNSMDSLGNFMVTEKQSDVMIPSPSFLNNAVAIDNYPQDVNAAPNVESLFDGTDDSEPFVPQNCQVQSSPSNTGSSMDQASIVKREKI</sequence>
<dbReference type="GO" id="GO:0007548">
    <property type="term" value="P:sex differentiation"/>
    <property type="evidence" value="ECO:0007669"/>
    <property type="project" value="UniProtKB-KW"/>
</dbReference>
<keyword evidence="8" id="KW-0010">Activator</keyword>
<comment type="function">
    <text evidence="11">Transcriptional regulator that controls a genetic switch in male development. It is necessary and sufficient for initiating male sex determination by directing the development of supporting cell precursors (pre-Sertoli cells) as Sertoli rather than granulosa cells. Involved in different aspects of gene regulation including promoter activation or repression. Binds to the DNA consensus sequence 5'-[AT]AACAA[AT]-3'. SRY HMG box recognizes DNA by partial intercalation in the minor groove and promotes DNA bending. Also involved in pre-mRNA splicing. In male adult brain involved in the maintenance of motor functions of dopaminergic neurons.</text>
</comment>
<keyword evidence="7" id="KW-0238">DNA-binding</keyword>
<keyword evidence="15" id="KW-1185">Reference proteome</keyword>
<keyword evidence="6" id="KW-0726">Sexual differentiation</keyword>
<evidence type="ECO:0000256" key="4">
    <source>
        <dbReference type="ARBA" id="ARBA00022782"/>
    </source>
</evidence>
<dbReference type="GO" id="GO:0030154">
    <property type="term" value="P:cell differentiation"/>
    <property type="evidence" value="ECO:0007669"/>
    <property type="project" value="UniProtKB-KW"/>
</dbReference>
<dbReference type="OrthoDB" id="6247875at2759"/>
<dbReference type="InterPro" id="IPR009071">
    <property type="entry name" value="HMG_box_dom"/>
</dbReference>
<dbReference type="PANTHER" id="PTHR10270:SF161">
    <property type="entry name" value="SEX-DETERMINING REGION Y PROTEIN"/>
    <property type="match status" value="1"/>
</dbReference>
<dbReference type="GO" id="GO:0000978">
    <property type="term" value="F:RNA polymerase II cis-regulatory region sequence-specific DNA binding"/>
    <property type="evidence" value="ECO:0007669"/>
    <property type="project" value="TreeGrafter"/>
</dbReference>